<reference evidence="1 2" key="1">
    <citation type="submission" date="2020-04" db="EMBL/GenBank/DDBJ databases">
        <title>Genomic insights into acetone-butanol-ethanol (ABE) fermentation by sequencing solventogenic clostridia strains.</title>
        <authorList>
            <person name="Brown S."/>
        </authorList>
    </citation>
    <scope>NUCLEOTIDE SEQUENCE [LARGE SCALE GENOMIC DNA]</scope>
    <source>
        <strain evidence="1 2">DJ011</strain>
    </source>
</reference>
<comment type="caution">
    <text evidence="1">The sequence shown here is derived from an EMBL/GenBank/DDBJ whole genome shotgun (WGS) entry which is preliminary data.</text>
</comment>
<dbReference type="AlphaFoldDB" id="A0A923J1G2"/>
<gene>
    <name evidence="1" type="ORF">HGG79_15705</name>
</gene>
<protein>
    <submittedName>
        <fullName evidence="1">Uncharacterized protein</fullName>
    </submittedName>
</protein>
<proteinExistence type="predicted"/>
<evidence type="ECO:0000313" key="1">
    <source>
        <dbReference type="EMBL" id="MBC2399206.1"/>
    </source>
</evidence>
<accession>A0A923J1G2</accession>
<evidence type="ECO:0000313" key="2">
    <source>
        <dbReference type="Proteomes" id="UP000563151"/>
    </source>
</evidence>
<organism evidence="1 2">
    <name type="scientific">Clostridium tetanomorphum</name>
    <dbReference type="NCBI Taxonomy" id="1553"/>
    <lineage>
        <taxon>Bacteria</taxon>
        <taxon>Bacillati</taxon>
        <taxon>Bacillota</taxon>
        <taxon>Clostridia</taxon>
        <taxon>Eubacteriales</taxon>
        <taxon>Clostridiaceae</taxon>
        <taxon>Clostridium</taxon>
    </lineage>
</organism>
<dbReference type="EMBL" id="JAAZWO010000024">
    <property type="protein sequence ID" value="MBC2399206.1"/>
    <property type="molecule type" value="Genomic_DNA"/>
</dbReference>
<name>A0A923J1G2_CLOTT</name>
<sequence>MPNMYQCPMIPNQQYQMPSNVTPSPTNIPITPITPGPINIPATPLTPGSTGAPDFELEPGPPVKRDTNYTQGWLTTQIGKYIKIEFLIGTNMLIDREGVLMEVGISYIVIRESGTNDLLMCDIYSIKFVRIFNDQQKLMLCRE</sequence>
<keyword evidence="2" id="KW-1185">Reference proteome</keyword>
<dbReference type="Proteomes" id="UP000563151">
    <property type="component" value="Unassembled WGS sequence"/>
</dbReference>